<evidence type="ECO:0000256" key="1">
    <source>
        <dbReference type="ARBA" id="ARBA00004141"/>
    </source>
</evidence>
<proteinExistence type="predicted"/>
<dbReference type="Proteomes" id="UP000604475">
    <property type="component" value="Unassembled WGS sequence"/>
</dbReference>
<evidence type="ECO:0000313" key="7">
    <source>
        <dbReference type="Proteomes" id="UP000604475"/>
    </source>
</evidence>
<gene>
    <name evidence="6" type="ORF">I7412_22785</name>
</gene>
<dbReference type="EMBL" id="JAEACQ010000239">
    <property type="protein sequence ID" value="MBL7629941.1"/>
    <property type="molecule type" value="Genomic_DNA"/>
</dbReference>
<protein>
    <submittedName>
        <fullName evidence="6">NfeD family protein</fullName>
    </submittedName>
</protein>
<reference evidence="6" key="1">
    <citation type="submission" date="2020-12" db="EMBL/GenBank/DDBJ databases">
        <title>Genomic characterization of non-nitrogen-fixing Frankia strains.</title>
        <authorList>
            <person name="Carlos-Shanley C."/>
            <person name="Guerra T."/>
            <person name="Hahn D."/>
        </authorList>
    </citation>
    <scope>NUCLEOTIDE SEQUENCE</scope>
    <source>
        <strain evidence="6">CN6</strain>
    </source>
</reference>
<name>A0A937UTE7_9ACTN</name>
<dbReference type="Pfam" id="PF01957">
    <property type="entry name" value="NfeD"/>
    <property type="match status" value="1"/>
</dbReference>
<dbReference type="PANTHER" id="PTHR33507:SF3">
    <property type="entry name" value="INNER MEMBRANE PROTEIN YBBJ"/>
    <property type="match status" value="1"/>
</dbReference>
<dbReference type="PANTHER" id="PTHR33507">
    <property type="entry name" value="INNER MEMBRANE PROTEIN YBBJ"/>
    <property type="match status" value="1"/>
</dbReference>
<evidence type="ECO:0000256" key="4">
    <source>
        <dbReference type="ARBA" id="ARBA00023136"/>
    </source>
</evidence>
<accession>A0A937UTE7</accession>
<evidence type="ECO:0000256" key="3">
    <source>
        <dbReference type="ARBA" id="ARBA00022989"/>
    </source>
</evidence>
<comment type="caution">
    <text evidence="6">The sequence shown here is derived from an EMBL/GenBank/DDBJ whole genome shotgun (WGS) entry which is preliminary data.</text>
</comment>
<dbReference type="InterPro" id="IPR052165">
    <property type="entry name" value="Membrane_assoc_protease"/>
</dbReference>
<dbReference type="SUPFAM" id="SSF141322">
    <property type="entry name" value="NfeD domain-like"/>
    <property type="match status" value="1"/>
</dbReference>
<evidence type="ECO:0000259" key="5">
    <source>
        <dbReference type="Pfam" id="PF01957"/>
    </source>
</evidence>
<dbReference type="GO" id="GO:0005886">
    <property type="term" value="C:plasma membrane"/>
    <property type="evidence" value="ECO:0007669"/>
    <property type="project" value="TreeGrafter"/>
</dbReference>
<keyword evidence="2" id="KW-0812">Transmembrane</keyword>
<keyword evidence="4" id="KW-0472">Membrane</keyword>
<keyword evidence="3" id="KW-1133">Transmembrane helix</keyword>
<comment type="subcellular location">
    <subcellularLocation>
        <location evidence="1">Membrane</location>
        <topology evidence="1">Multi-pass membrane protein</topology>
    </subcellularLocation>
</comment>
<keyword evidence="7" id="KW-1185">Reference proteome</keyword>
<feature type="domain" description="NfeD-like C-terminal" evidence="5">
    <location>
        <begin position="56"/>
        <end position="113"/>
    </location>
</feature>
<evidence type="ECO:0000256" key="2">
    <source>
        <dbReference type="ARBA" id="ARBA00022692"/>
    </source>
</evidence>
<evidence type="ECO:0000313" key="6">
    <source>
        <dbReference type="EMBL" id="MBL7629941.1"/>
    </source>
</evidence>
<dbReference type="InterPro" id="IPR012340">
    <property type="entry name" value="NA-bd_OB-fold"/>
</dbReference>
<organism evidence="6 7">
    <name type="scientific">Frankia nepalensis</name>
    <dbReference type="NCBI Taxonomy" id="1836974"/>
    <lineage>
        <taxon>Bacteria</taxon>
        <taxon>Bacillati</taxon>
        <taxon>Actinomycetota</taxon>
        <taxon>Actinomycetes</taxon>
        <taxon>Frankiales</taxon>
        <taxon>Frankiaceae</taxon>
        <taxon>Frankia</taxon>
    </lineage>
</organism>
<sequence>MLALAALAAALVALLGAGVVWQVLAFVVAAGGLTFGLRPIARRHLISTPQVATGTAALIGADGVVVEPVDRHDGRVKIRGEIWSARAYPGDSVLPVGSAVRVLRIDGATAIVHQEEIPGLDVPRGELP</sequence>
<dbReference type="InterPro" id="IPR002810">
    <property type="entry name" value="NfeD-like_C"/>
</dbReference>
<dbReference type="Gene3D" id="2.40.50.140">
    <property type="entry name" value="Nucleic acid-binding proteins"/>
    <property type="match status" value="1"/>
</dbReference>
<dbReference type="AlphaFoldDB" id="A0A937UTE7"/>